<keyword evidence="7 10" id="KW-1133">Transmembrane helix</keyword>
<dbReference type="PANTHER" id="PTHR43653:SF1">
    <property type="entry name" value="CYTOCHROME C-TYPE BIOGENESIS PROTEIN CCMF"/>
    <property type="match status" value="1"/>
</dbReference>
<feature type="transmembrane region" description="Helical" evidence="10">
    <location>
        <begin position="311"/>
        <end position="331"/>
    </location>
</feature>
<comment type="function">
    <text evidence="9">Required for the biogenesis of c-type cytochromes. Possible subunit of a heme lyase.</text>
</comment>
<evidence type="ECO:0000256" key="9">
    <source>
        <dbReference type="ARBA" id="ARBA00037230"/>
    </source>
</evidence>
<organism evidence="13">
    <name type="scientific">Cereibacter sphaeroides</name>
    <name type="common">Rhodobacter sphaeroides</name>
    <dbReference type="NCBI Taxonomy" id="1063"/>
    <lineage>
        <taxon>Bacteria</taxon>
        <taxon>Pseudomonadati</taxon>
        <taxon>Pseudomonadota</taxon>
        <taxon>Alphaproteobacteria</taxon>
        <taxon>Rhodobacterales</taxon>
        <taxon>Paracoccaceae</taxon>
        <taxon>Cereibacter</taxon>
    </lineage>
</organism>
<evidence type="ECO:0000256" key="4">
    <source>
        <dbReference type="ARBA" id="ARBA00022519"/>
    </source>
</evidence>
<gene>
    <name evidence="13" type="primary">ccmF</name>
</gene>
<proteinExistence type="inferred from homology"/>
<dbReference type="GO" id="GO:0015232">
    <property type="term" value="F:heme transmembrane transporter activity"/>
    <property type="evidence" value="ECO:0007669"/>
    <property type="project" value="InterPro"/>
</dbReference>
<dbReference type="AlphaFoldDB" id="Q9ANS5"/>
<accession>Q9ANS5</accession>
<feature type="transmembrane region" description="Helical" evidence="10">
    <location>
        <begin position="207"/>
        <end position="229"/>
    </location>
</feature>
<feature type="transmembrane region" description="Helical" evidence="10">
    <location>
        <begin position="125"/>
        <end position="142"/>
    </location>
</feature>
<feature type="transmembrane region" description="Helical" evidence="10">
    <location>
        <begin position="96"/>
        <end position="113"/>
    </location>
</feature>
<feature type="transmembrane region" description="Helical" evidence="10">
    <location>
        <begin position="249"/>
        <end position="265"/>
    </location>
</feature>
<feature type="transmembrane region" description="Helical" evidence="10">
    <location>
        <begin position="448"/>
        <end position="470"/>
    </location>
</feature>
<evidence type="ECO:0000256" key="2">
    <source>
        <dbReference type="ARBA" id="ARBA00009186"/>
    </source>
</evidence>
<keyword evidence="8 10" id="KW-0472">Membrane</keyword>
<reference evidence="13" key="1">
    <citation type="journal article" date="2003" name="J. Bacteriol.">
        <title>Features of Rhodobacter sphaeroides CcmFH.</title>
        <authorList>
            <person name="Rios-Velazquez C."/>
            <person name="Coller R."/>
            <person name="Donohue T.J."/>
        </authorList>
    </citation>
    <scope>NUCLEOTIDE SEQUENCE</scope>
</reference>
<feature type="domain" description="Cytochrome c-type biogenesis protein CcmF C-terminal" evidence="12">
    <location>
        <begin position="315"/>
        <end position="636"/>
    </location>
</feature>
<evidence type="ECO:0000313" key="13">
    <source>
        <dbReference type="EMBL" id="AAK08205.1"/>
    </source>
</evidence>
<feature type="transmembrane region" description="Helical" evidence="10">
    <location>
        <begin position="491"/>
        <end position="514"/>
    </location>
</feature>
<dbReference type="NCBIfam" id="TIGR00353">
    <property type="entry name" value="nrfE"/>
    <property type="match status" value="1"/>
</dbReference>
<dbReference type="GO" id="GO:0017004">
    <property type="term" value="P:cytochrome complex assembly"/>
    <property type="evidence" value="ECO:0007669"/>
    <property type="project" value="UniProtKB-KW"/>
</dbReference>
<feature type="transmembrane region" description="Helical" evidence="10">
    <location>
        <begin position="352"/>
        <end position="373"/>
    </location>
</feature>
<dbReference type="InterPro" id="IPR003567">
    <property type="entry name" value="Cyt_c_biogenesis"/>
</dbReference>
<name>Q9ANS5_CERSP</name>
<evidence type="ECO:0000256" key="8">
    <source>
        <dbReference type="ARBA" id="ARBA00023136"/>
    </source>
</evidence>
<dbReference type="GO" id="GO:0005886">
    <property type="term" value="C:plasma membrane"/>
    <property type="evidence" value="ECO:0007669"/>
    <property type="project" value="UniProtKB-SubCell"/>
</dbReference>
<dbReference type="InterPro" id="IPR002541">
    <property type="entry name" value="Cyt_c_assembly"/>
</dbReference>
<feature type="transmembrane region" description="Helical" evidence="10">
    <location>
        <begin position="175"/>
        <end position="195"/>
    </location>
</feature>
<keyword evidence="5 10" id="KW-0812">Transmembrane</keyword>
<comment type="similarity">
    <text evidence="2">Belongs to the CcmF/CycK/Ccl1/NrfE/CcsA family.</text>
</comment>
<evidence type="ECO:0000259" key="12">
    <source>
        <dbReference type="Pfam" id="PF16327"/>
    </source>
</evidence>
<feature type="domain" description="Cytochrome c assembly protein" evidence="11">
    <location>
        <begin position="89"/>
        <end position="295"/>
    </location>
</feature>
<dbReference type="EMBL" id="AF321136">
    <property type="protein sequence ID" value="AAK08205.1"/>
    <property type="molecule type" value="Genomic_DNA"/>
</dbReference>
<dbReference type="PRINTS" id="PR01411">
    <property type="entry name" value="CCMFBIOGNSIS"/>
</dbReference>
<dbReference type="GO" id="GO:0020037">
    <property type="term" value="F:heme binding"/>
    <property type="evidence" value="ECO:0007669"/>
    <property type="project" value="InterPro"/>
</dbReference>
<dbReference type="Pfam" id="PF01578">
    <property type="entry name" value="Cytochrom_C_asm"/>
    <property type="match status" value="1"/>
</dbReference>
<sequence length="654" mass="71076">MIVEFGHFALVLSLAVAFVQVRGAVRRRRIGVVLAGWRCRTRGGHPSSADRFSFAALTWAFATSDFSVRLVVLNSHTLKPMLYKISGVWGNHEGSLLLWVLILALFGACAAVFGQNLPPTLKARVLAVQGMIGAAFLAFLLFTSNPFLRMGEVPFDGEDLNPLLQDPGLAFHPPFLYLGYVGLSMAFSFAVAALIEGRVDAAWGRWVRPWTLAAWVFLTIGIALGSWWAYYELGWGGFWFWDPVENASFMPWLIAAALLHSAIVVEKREALKSWTILLAILAFGFSLIGTFIVRSGVITSVHAFANDPERGIFILMILAVFMGGALTLFAARASAMEAKGVFGIVSRESGLVLNNVLLTVACFVVFIGTIWPLPAELLWGRKLSVGAPFFNAAFTPFMVVIALVLPYGRRPPWKRAELGRGMRPLWGALALSAALGALVFALQTGRSALGPVGLALGAWLVFGTLLDLWGRTGRGALGGRLARLRRLPRADWGKATAHAGLGVTIFAVAAITAWQVESIRVMKPGETFALGRYDVLLEGVREIEGPNYRSTVADFRVTRDGPNGELHPEKRVYPVAAMPTTEAPSIRFTRDSYLVIGDPQEGGGYAVRSYIKPFANWIWGGALLMALGGLLSLSDRRYRIAAGARRMPAAVAAE</sequence>
<keyword evidence="3" id="KW-1003">Cell membrane</keyword>
<dbReference type="InterPro" id="IPR032523">
    <property type="entry name" value="CcmF_C"/>
</dbReference>
<evidence type="ECO:0000259" key="11">
    <source>
        <dbReference type="Pfam" id="PF01578"/>
    </source>
</evidence>
<evidence type="ECO:0000256" key="6">
    <source>
        <dbReference type="ARBA" id="ARBA00022748"/>
    </source>
</evidence>
<evidence type="ECO:0000256" key="7">
    <source>
        <dbReference type="ARBA" id="ARBA00022989"/>
    </source>
</evidence>
<feature type="transmembrane region" description="Helical" evidence="10">
    <location>
        <begin position="614"/>
        <end position="633"/>
    </location>
</feature>
<feature type="transmembrane region" description="Helical" evidence="10">
    <location>
        <begin position="385"/>
        <end position="405"/>
    </location>
</feature>
<evidence type="ECO:0000256" key="10">
    <source>
        <dbReference type="SAM" id="Phobius"/>
    </source>
</evidence>
<dbReference type="PANTHER" id="PTHR43653">
    <property type="entry name" value="CYTOCHROME C ASSEMBLY PROTEIN-RELATED"/>
    <property type="match status" value="1"/>
</dbReference>
<evidence type="ECO:0000256" key="5">
    <source>
        <dbReference type="ARBA" id="ARBA00022692"/>
    </source>
</evidence>
<dbReference type="InterPro" id="IPR003568">
    <property type="entry name" value="Cyt_c_biogenesis_CcmF"/>
</dbReference>
<keyword evidence="4" id="KW-0997">Cell inner membrane</keyword>
<keyword evidence="6" id="KW-0201">Cytochrome c-type biogenesis</keyword>
<dbReference type="NCBIfam" id="NF007691">
    <property type="entry name" value="PRK10369.1"/>
    <property type="match status" value="1"/>
</dbReference>
<evidence type="ECO:0000256" key="3">
    <source>
        <dbReference type="ARBA" id="ARBA00022475"/>
    </source>
</evidence>
<comment type="subcellular location">
    <subcellularLocation>
        <location evidence="1">Cell inner membrane</location>
        <topology evidence="1">Multi-pass membrane protein</topology>
    </subcellularLocation>
</comment>
<dbReference type="PRINTS" id="PR01410">
    <property type="entry name" value="CCBIOGENESIS"/>
</dbReference>
<protein>
    <submittedName>
        <fullName evidence="13">Maturation protein CcmF</fullName>
    </submittedName>
</protein>
<dbReference type="Pfam" id="PF16327">
    <property type="entry name" value="CcmF_C"/>
    <property type="match status" value="1"/>
</dbReference>
<feature type="transmembrane region" description="Helical" evidence="10">
    <location>
        <begin position="425"/>
        <end position="442"/>
    </location>
</feature>
<feature type="transmembrane region" description="Helical" evidence="10">
    <location>
        <begin position="277"/>
        <end position="305"/>
    </location>
</feature>
<evidence type="ECO:0000256" key="1">
    <source>
        <dbReference type="ARBA" id="ARBA00004429"/>
    </source>
</evidence>